<feature type="region of interest" description="Disordered" evidence="1">
    <location>
        <begin position="177"/>
        <end position="223"/>
    </location>
</feature>
<dbReference type="Gramene" id="PNW81034">
    <property type="protein sequence ID" value="PNW81034"/>
    <property type="gene ID" value="CHLRE_07g339950v5"/>
</dbReference>
<evidence type="ECO:0000313" key="2">
    <source>
        <dbReference type="EMBL" id="PNW81034.1"/>
    </source>
</evidence>
<proteinExistence type="predicted"/>
<dbReference type="InParanoid" id="A0A2K3DKF9"/>
<organism evidence="2 3">
    <name type="scientific">Chlamydomonas reinhardtii</name>
    <name type="common">Chlamydomonas smithii</name>
    <dbReference type="NCBI Taxonomy" id="3055"/>
    <lineage>
        <taxon>Eukaryota</taxon>
        <taxon>Viridiplantae</taxon>
        <taxon>Chlorophyta</taxon>
        <taxon>core chlorophytes</taxon>
        <taxon>Chlorophyceae</taxon>
        <taxon>CS clade</taxon>
        <taxon>Chlamydomonadales</taxon>
        <taxon>Chlamydomonadaceae</taxon>
        <taxon>Chlamydomonas</taxon>
    </lineage>
</organism>
<dbReference type="Proteomes" id="UP000006906">
    <property type="component" value="Chromosome 7"/>
</dbReference>
<dbReference type="EMBL" id="CM008968">
    <property type="protein sequence ID" value="PNW81034.1"/>
    <property type="molecule type" value="Genomic_DNA"/>
</dbReference>
<feature type="compositionally biased region" description="Polar residues" evidence="1">
    <location>
        <begin position="210"/>
        <end position="223"/>
    </location>
</feature>
<feature type="compositionally biased region" description="Basic and acidic residues" evidence="1">
    <location>
        <begin position="97"/>
        <end position="117"/>
    </location>
</feature>
<feature type="compositionally biased region" description="Low complexity" evidence="1">
    <location>
        <begin position="179"/>
        <end position="197"/>
    </location>
</feature>
<protein>
    <submittedName>
        <fullName evidence="2">Uncharacterized protein</fullName>
    </submittedName>
</protein>
<accession>A0A2K3DKF9</accession>
<feature type="region of interest" description="Disordered" evidence="1">
    <location>
        <begin position="86"/>
        <end position="140"/>
    </location>
</feature>
<dbReference type="RefSeq" id="XP_042922904.1">
    <property type="nucleotide sequence ID" value="XM_043064336.1"/>
</dbReference>
<keyword evidence="3" id="KW-1185">Reference proteome</keyword>
<dbReference type="KEGG" id="cre:CHLRE_07g339950v5"/>
<evidence type="ECO:0000256" key="1">
    <source>
        <dbReference type="SAM" id="MobiDB-lite"/>
    </source>
</evidence>
<reference evidence="2 3" key="1">
    <citation type="journal article" date="2007" name="Science">
        <title>The Chlamydomonas genome reveals the evolution of key animal and plant functions.</title>
        <authorList>
            <person name="Merchant S.S."/>
            <person name="Prochnik S.E."/>
            <person name="Vallon O."/>
            <person name="Harris E.H."/>
            <person name="Karpowicz S.J."/>
            <person name="Witman G.B."/>
            <person name="Terry A."/>
            <person name="Salamov A."/>
            <person name="Fritz-Laylin L.K."/>
            <person name="Marechal-Drouard L."/>
            <person name="Marshall W.F."/>
            <person name="Qu L.H."/>
            <person name="Nelson D.R."/>
            <person name="Sanderfoot A.A."/>
            <person name="Spalding M.H."/>
            <person name="Kapitonov V.V."/>
            <person name="Ren Q."/>
            <person name="Ferris P."/>
            <person name="Lindquist E."/>
            <person name="Shapiro H."/>
            <person name="Lucas S.M."/>
            <person name="Grimwood J."/>
            <person name="Schmutz J."/>
            <person name="Cardol P."/>
            <person name="Cerutti H."/>
            <person name="Chanfreau G."/>
            <person name="Chen C.L."/>
            <person name="Cognat V."/>
            <person name="Croft M.T."/>
            <person name="Dent R."/>
            <person name="Dutcher S."/>
            <person name="Fernandez E."/>
            <person name="Fukuzawa H."/>
            <person name="Gonzalez-Ballester D."/>
            <person name="Gonzalez-Halphen D."/>
            <person name="Hallmann A."/>
            <person name="Hanikenne M."/>
            <person name="Hippler M."/>
            <person name="Inwood W."/>
            <person name="Jabbari K."/>
            <person name="Kalanon M."/>
            <person name="Kuras R."/>
            <person name="Lefebvre P.A."/>
            <person name="Lemaire S.D."/>
            <person name="Lobanov A.V."/>
            <person name="Lohr M."/>
            <person name="Manuell A."/>
            <person name="Meier I."/>
            <person name="Mets L."/>
            <person name="Mittag M."/>
            <person name="Mittelmeier T."/>
            <person name="Moroney J.V."/>
            <person name="Moseley J."/>
            <person name="Napoli C."/>
            <person name="Nedelcu A.M."/>
            <person name="Niyogi K."/>
            <person name="Novoselov S.V."/>
            <person name="Paulsen I.T."/>
            <person name="Pazour G."/>
            <person name="Purton S."/>
            <person name="Ral J.P."/>
            <person name="Riano-Pachon D.M."/>
            <person name="Riekhof W."/>
            <person name="Rymarquis L."/>
            <person name="Schroda M."/>
            <person name="Stern D."/>
            <person name="Umen J."/>
            <person name="Willows R."/>
            <person name="Wilson N."/>
            <person name="Zimmer S.L."/>
            <person name="Allmer J."/>
            <person name="Balk J."/>
            <person name="Bisova K."/>
            <person name="Chen C.J."/>
            <person name="Elias M."/>
            <person name="Gendler K."/>
            <person name="Hauser C."/>
            <person name="Lamb M.R."/>
            <person name="Ledford H."/>
            <person name="Long J.C."/>
            <person name="Minagawa J."/>
            <person name="Page M.D."/>
            <person name="Pan J."/>
            <person name="Pootakham W."/>
            <person name="Roje S."/>
            <person name="Rose A."/>
            <person name="Stahlberg E."/>
            <person name="Terauchi A.M."/>
            <person name="Yang P."/>
            <person name="Ball S."/>
            <person name="Bowler C."/>
            <person name="Dieckmann C.L."/>
            <person name="Gladyshev V.N."/>
            <person name="Green P."/>
            <person name="Jorgensen R."/>
            <person name="Mayfield S."/>
            <person name="Mueller-Roeber B."/>
            <person name="Rajamani S."/>
            <person name="Sayre R.T."/>
            <person name="Brokstein P."/>
            <person name="Dubchak I."/>
            <person name="Goodstein D."/>
            <person name="Hornick L."/>
            <person name="Huang Y.W."/>
            <person name="Jhaveri J."/>
            <person name="Luo Y."/>
            <person name="Martinez D."/>
            <person name="Ngau W.C."/>
            <person name="Otillar B."/>
            <person name="Poliakov A."/>
            <person name="Porter A."/>
            <person name="Szajkowski L."/>
            <person name="Werner G."/>
            <person name="Zhou K."/>
            <person name="Grigoriev I.V."/>
            <person name="Rokhsar D.S."/>
            <person name="Grossman A.R."/>
        </authorList>
    </citation>
    <scope>NUCLEOTIDE SEQUENCE [LARGE SCALE GENOMIC DNA]</scope>
    <source>
        <strain evidence="3">CC-503</strain>
    </source>
</reference>
<dbReference type="GeneID" id="5718095"/>
<evidence type="ECO:0000313" key="3">
    <source>
        <dbReference type="Proteomes" id="UP000006906"/>
    </source>
</evidence>
<dbReference type="PaxDb" id="3055-EDP03871"/>
<dbReference type="OrthoDB" id="1926336at2759"/>
<gene>
    <name evidence="2" type="ORF">CHLRE_07g339950v5</name>
</gene>
<sequence>MAATVDAAQDMTSIDSEVAKVEKAIARVEEEIKDVDKRIVEAEAYLDSLMKSKSQLGFSKEDKLVEQRLDVQIQEYKDRLQHLRTNNQHLRTKKQQLRTEEQQLRTEKQQLRTKEPSAHANALDMERQRDQQQAGSASTWSASRKPTVWWLGGWLSLWPVQDSQPLQQHLHGECDVAESVVPSSRPSSSGAASQRQSTCRHRRLHGAGRQQASAGTLATPSSS</sequence>
<dbReference type="AlphaFoldDB" id="A0A2K3DKF9"/>
<feature type="compositionally biased region" description="Polar residues" evidence="1">
    <location>
        <begin position="131"/>
        <end position="140"/>
    </location>
</feature>
<dbReference type="ExpressionAtlas" id="A0A2K3DKF9">
    <property type="expression patterns" value="baseline and differential"/>
</dbReference>
<name>A0A2K3DKF9_CHLRE</name>